<gene>
    <name evidence="1" type="ORF">NCTC12119_04908</name>
</gene>
<name>A0A381KNK7_9ENTR</name>
<evidence type="ECO:0000313" key="2">
    <source>
        <dbReference type="Proteomes" id="UP000255528"/>
    </source>
</evidence>
<dbReference type="RefSeq" id="WP_115632107.1">
    <property type="nucleotide sequence ID" value="NZ_UIGI01000002.1"/>
</dbReference>
<organism evidence="1 2">
    <name type="scientific">Buttiauxella agrestis</name>
    <dbReference type="NCBI Taxonomy" id="82977"/>
    <lineage>
        <taxon>Bacteria</taxon>
        <taxon>Pseudomonadati</taxon>
        <taxon>Pseudomonadota</taxon>
        <taxon>Gammaproteobacteria</taxon>
        <taxon>Enterobacterales</taxon>
        <taxon>Enterobacteriaceae</taxon>
        <taxon>Buttiauxella</taxon>
    </lineage>
</organism>
<dbReference type="EMBL" id="UIGI01000002">
    <property type="protein sequence ID" value="SUY92878.1"/>
    <property type="molecule type" value="Genomic_DNA"/>
</dbReference>
<sequence>MKLRILLFLALSGCNSTPNGSNNFNIQQFTEVSKISMYKLNRTRPIDYKSEMPLKGLEDICSQFNFSPEEEKTTIMNLLAEANYNDPMFANLGQGEDWTKTRNRVSLRQADLAYQVCLNAYQAKTGMKTEVIKM</sequence>
<dbReference type="Proteomes" id="UP000255528">
    <property type="component" value="Unassembled WGS sequence"/>
</dbReference>
<proteinExistence type="predicted"/>
<dbReference type="AlphaFoldDB" id="A0A381KNK7"/>
<reference evidence="1 2" key="1">
    <citation type="submission" date="2018-06" db="EMBL/GenBank/DDBJ databases">
        <authorList>
            <consortium name="Pathogen Informatics"/>
            <person name="Doyle S."/>
        </authorList>
    </citation>
    <scope>NUCLEOTIDE SEQUENCE [LARGE SCALE GENOMIC DNA]</scope>
    <source>
        <strain evidence="1 2">NCTC12119</strain>
    </source>
</reference>
<accession>A0A381KNK7</accession>
<protein>
    <submittedName>
        <fullName evidence="1">Uncharacterized protein</fullName>
    </submittedName>
</protein>
<evidence type="ECO:0000313" key="1">
    <source>
        <dbReference type="EMBL" id="SUY92878.1"/>
    </source>
</evidence>